<evidence type="ECO:0000256" key="1">
    <source>
        <dbReference type="ARBA" id="ARBA00001954"/>
    </source>
</evidence>
<feature type="domain" description="JmjC" evidence="19">
    <location>
        <begin position="142"/>
        <end position="308"/>
    </location>
</feature>
<dbReference type="SUPFAM" id="SSF51197">
    <property type="entry name" value="Clavaminate synthase-like"/>
    <property type="match status" value="1"/>
</dbReference>
<keyword evidence="5" id="KW-0479">Metal-binding</keyword>
<comment type="cofactor">
    <cofactor evidence="1">
        <name>Fe(2+)</name>
        <dbReference type="ChEBI" id="CHEBI:29033"/>
    </cofactor>
</comment>
<keyword evidence="11" id="KW-0408">Iron</keyword>
<keyword evidence="8" id="KW-0156">Chromatin regulator</keyword>
<evidence type="ECO:0000256" key="4">
    <source>
        <dbReference type="ARBA" id="ARBA00012900"/>
    </source>
</evidence>
<evidence type="ECO:0000313" key="21">
    <source>
        <dbReference type="EMBL" id="VVC37084.1"/>
    </source>
</evidence>
<dbReference type="GO" id="GO:0005634">
    <property type="term" value="C:nucleus"/>
    <property type="evidence" value="ECO:0007669"/>
    <property type="project" value="UniProtKB-SubCell"/>
</dbReference>
<dbReference type="Proteomes" id="UP000325440">
    <property type="component" value="Unassembled WGS sequence"/>
</dbReference>
<keyword evidence="10" id="KW-0560">Oxidoreductase</keyword>
<dbReference type="GO" id="GO:0008270">
    <property type="term" value="F:zinc ion binding"/>
    <property type="evidence" value="ECO:0007669"/>
    <property type="project" value="UniProtKB-KW"/>
</dbReference>
<dbReference type="GO" id="GO:0010468">
    <property type="term" value="P:regulation of gene expression"/>
    <property type="evidence" value="ECO:0007669"/>
    <property type="project" value="TreeGrafter"/>
</dbReference>
<evidence type="ECO:0000256" key="9">
    <source>
        <dbReference type="ARBA" id="ARBA00022964"/>
    </source>
</evidence>
<keyword evidence="7" id="KW-0862">Zinc</keyword>
<dbReference type="GO" id="GO:0140684">
    <property type="term" value="F:histone H3K9me2/H3K9me3 demethylase activity"/>
    <property type="evidence" value="ECO:0007669"/>
    <property type="project" value="UniProtKB-EC"/>
</dbReference>
<dbReference type="OrthoDB" id="9547406at2759"/>
<dbReference type="PROSITE" id="PS51183">
    <property type="entry name" value="JMJN"/>
    <property type="match status" value="1"/>
</dbReference>
<comment type="similarity">
    <text evidence="3">Belongs to the JHDM3 histone demethylase family.</text>
</comment>
<dbReference type="PROSITE" id="PS51805">
    <property type="entry name" value="EPHD"/>
    <property type="match status" value="1"/>
</dbReference>
<dbReference type="Pfam" id="PF02373">
    <property type="entry name" value="JmjC"/>
    <property type="match status" value="1"/>
</dbReference>
<dbReference type="SMART" id="SM00249">
    <property type="entry name" value="PHD"/>
    <property type="match status" value="2"/>
</dbReference>
<dbReference type="Gene3D" id="3.30.40.10">
    <property type="entry name" value="Zinc/RING finger domain, C3HC4 (zinc finger)"/>
    <property type="match status" value="1"/>
</dbReference>
<dbReference type="EC" id="1.14.11.66" evidence="4"/>
<dbReference type="Gene3D" id="2.60.120.650">
    <property type="entry name" value="Cupin"/>
    <property type="match status" value="1"/>
</dbReference>
<dbReference type="InterPro" id="IPR011011">
    <property type="entry name" value="Znf_FYVE_PHD"/>
</dbReference>
<dbReference type="Gene3D" id="2.30.30.140">
    <property type="match status" value="1"/>
</dbReference>
<dbReference type="InterPro" id="IPR013083">
    <property type="entry name" value="Znf_RING/FYVE/PHD"/>
</dbReference>
<dbReference type="SMART" id="SM00545">
    <property type="entry name" value="JmjN"/>
    <property type="match status" value="1"/>
</dbReference>
<evidence type="ECO:0000256" key="14">
    <source>
        <dbReference type="ARBA" id="ARBA00023242"/>
    </source>
</evidence>
<comment type="subcellular location">
    <subcellularLocation>
        <location evidence="2">Nucleus</location>
    </subcellularLocation>
</comment>
<dbReference type="AlphaFoldDB" id="A0A5E4MZW0"/>
<feature type="compositionally biased region" description="Basic residues" evidence="17">
    <location>
        <begin position="483"/>
        <end position="508"/>
    </location>
</feature>
<keyword evidence="12" id="KW-0805">Transcription regulation</keyword>
<evidence type="ECO:0000256" key="3">
    <source>
        <dbReference type="ARBA" id="ARBA00009711"/>
    </source>
</evidence>
<dbReference type="PANTHER" id="PTHR10694">
    <property type="entry name" value="LYSINE-SPECIFIC DEMETHYLASE"/>
    <property type="match status" value="1"/>
</dbReference>
<comment type="function">
    <text evidence="16">Probable histone demethylase that specifically demethylates 'Lys-9' and 'Lys-36' residues of histone H3, thereby playing a central role in histone code. Demethylation of Lys residue generates formaldehyde and succinate.</text>
</comment>
<keyword evidence="14" id="KW-0539">Nucleus</keyword>
<dbReference type="SMART" id="SM00558">
    <property type="entry name" value="JmjC"/>
    <property type="match status" value="1"/>
</dbReference>
<evidence type="ECO:0000256" key="7">
    <source>
        <dbReference type="ARBA" id="ARBA00022833"/>
    </source>
</evidence>
<evidence type="ECO:0000256" key="15">
    <source>
        <dbReference type="ARBA" id="ARBA00049349"/>
    </source>
</evidence>
<dbReference type="CDD" id="cd15571">
    <property type="entry name" value="ePHD"/>
    <property type="match status" value="1"/>
</dbReference>
<dbReference type="SUPFAM" id="SSF57903">
    <property type="entry name" value="FYVE/PHD zinc finger"/>
    <property type="match status" value="1"/>
</dbReference>
<dbReference type="Pfam" id="PF13832">
    <property type="entry name" value="zf-HC5HC2H_2"/>
    <property type="match status" value="1"/>
</dbReference>
<evidence type="ECO:0000259" key="18">
    <source>
        <dbReference type="PROSITE" id="PS51183"/>
    </source>
</evidence>
<dbReference type="GO" id="GO:0048512">
    <property type="term" value="P:circadian behavior"/>
    <property type="evidence" value="ECO:0007669"/>
    <property type="project" value="UniProtKB-ARBA"/>
</dbReference>
<name>A0A5E4MZW0_9HEMI</name>
<dbReference type="GO" id="GO:0140681">
    <property type="term" value="F:histone H3K36me2/H3K36me3 demethylase activity"/>
    <property type="evidence" value="ECO:0007669"/>
    <property type="project" value="UniProtKB-ARBA"/>
</dbReference>
<evidence type="ECO:0000313" key="22">
    <source>
        <dbReference type="Proteomes" id="UP000325440"/>
    </source>
</evidence>
<comment type="catalytic activity">
    <reaction evidence="15">
        <text>N(6),N(6),N(6)-trimethyl-L-lysyl(9)-[histone H3] + 2 2-oxoglutarate + 2 O2 = N(6)-methyl-L-lysyl(9)-[histone H3] + 2 formaldehyde + 2 succinate + 2 CO2</text>
        <dbReference type="Rhea" id="RHEA:60200"/>
        <dbReference type="Rhea" id="RHEA-COMP:15538"/>
        <dbReference type="Rhea" id="RHEA-COMP:15542"/>
        <dbReference type="ChEBI" id="CHEBI:15379"/>
        <dbReference type="ChEBI" id="CHEBI:16526"/>
        <dbReference type="ChEBI" id="CHEBI:16810"/>
        <dbReference type="ChEBI" id="CHEBI:16842"/>
        <dbReference type="ChEBI" id="CHEBI:30031"/>
        <dbReference type="ChEBI" id="CHEBI:61929"/>
        <dbReference type="ChEBI" id="CHEBI:61961"/>
        <dbReference type="EC" id="1.14.11.66"/>
    </reaction>
</comment>
<evidence type="ECO:0000256" key="17">
    <source>
        <dbReference type="SAM" id="MobiDB-lite"/>
    </source>
</evidence>
<dbReference type="GO" id="GO:0000785">
    <property type="term" value="C:chromatin"/>
    <property type="evidence" value="ECO:0007669"/>
    <property type="project" value="TreeGrafter"/>
</dbReference>
<keyword evidence="9" id="KW-0223">Dioxygenase</keyword>
<feature type="domain" description="JmjN" evidence="18">
    <location>
        <begin position="11"/>
        <end position="53"/>
    </location>
</feature>
<evidence type="ECO:0000256" key="8">
    <source>
        <dbReference type="ARBA" id="ARBA00022853"/>
    </source>
</evidence>
<reference evidence="21 22" key="1">
    <citation type="submission" date="2019-08" db="EMBL/GenBank/DDBJ databases">
        <authorList>
            <person name="Alioto T."/>
            <person name="Alioto T."/>
            <person name="Gomez Garrido J."/>
        </authorList>
    </citation>
    <scope>NUCLEOTIDE SEQUENCE [LARGE SCALE GENOMIC DNA]</scope>
</reference>
<dbReference type="InterPro" id="IPR003349">
    <property type="entry name" value="JmjN"/>
</dbReference>
<evidence type="ECO:0000256" key="12">
    <source>
        <dbReference type="ARBA" id="ARBA00023015"/>
    </source>
</evidence>
<feature type="region of interest" description="Disordered" evidence="17">
    <location>
        <begin position="477"/>
        <end position="514"/>
    </location>
</feature>
<dbReference type="InterPro" id="IPR034732">
    <property type="entry name" value="EPHD"/>
</dbReference>
<dbReference type="FunFam" id="2.60.120.650:FF:000048">
    <property type="entry name" value="Lysine-specific demethylase 4A"/>
    <property type="match status" value="1"/>
</dbReference>
<evidence type="ECO:0000256" key="16">
    <source>
        <dbReference type="ARBA" id="ARBA00053408"/>
    </source>
</evidence>
<dbReference type="InterPro" id="IPR001965">
    <property type="entry name" value="Znf_PHD"/>
</dbReference>
<organism evidence="21 22">
    <name type="scientific">Cinara cedri</name>
    <dbReference type="NCBI Taxonomy" id="506608"/>
    <lineage>
        <taxon>Eukaryota</taxon>
        <taxon>Metazoa</taxon>
        <taxon>Ecdysozoa</taxon>
        <taxon>Arthropoda</taxon>
        <taxon>Hexapoda</taxon>
        <taxon>Insecta</taxon>
        <taxon>Pterygota</taxon>
        <taxon>Neoptera</taxon>
        <taxon>Paraneoptera</taxon>
        <taxon>Hemiptera</taxon>
        <taxon>Sternorrhyncha</taxon>
        <taxon>Aphidomorpha</taxon>
        <taxon>Aphidoidea</taxon>
        <taxon>Aphididae</taxon>
        <taxon>Lachninae</taxon>
        <taxon>Cinara</taxon>
    </lineage>
</organism>
<dbReference type="Gene3D" id="3.10.330.70">
    <property type="match status" value="1"/>
</dbReference>
<evidence type="ECO:0000256" key="10">
    <source>
        <dbReference type="ARBA" id="ARBA00023002"/>
    </source>
</evidence>
<dbReference type="PANTHER" id="PTHR10694:SF129">
    <property type="entry name" value="LYSINE-SPECIFIC DEMETHYLASE 4B-RELATED"/>
    <property type="match status" value="1"/>
</dbReference>
<evidence type="ECO:0000256" key="6">
    <source>
        <dbReference type="ARBA" id="ARBA00022771"/>
    </source>
</evidence>
<feature type="domain" description="PHD-type" evidence="20">
    <location>
        <begin position="837"/>
        <end position="893"/>
    </location>
</feature>
<evidence type="ECO:0000256" key="5">
    <source>
        <dbReference type="ARBA" id="ARBA00022723"/>
    </source>
</evidence>
<evidence type="ECO:0000259" key="20">
    <source>
        <dbReference type="PROSITE" id="PS51805"/>
    </source>
</evidence>
<evidence type="ECO:0000256" key="13">
    <source>
        <dbReference type="ARBA" id="ARBA00023163"/>
    </source>
</evidence>
<gene>
    <name evidence="21" type="ORF">CINCED_3A019289</name>
</gene>
<sequence length="1030" mass="118893">MSSKKHFTPKIMVFRPTWSEFQNFSNYISYMESQGAHKAGVAKVIPPPEWVPRKRSYLEDDILNIKIPAPICQVVQGKQGLYQQLNIQKKPMTVAEYKTMAESEEYKTPVHFDYGDLERKYWKNIVYKSPLYGADVSGSITDKDVDVWNINKLGTVLDFVNEDYGISIEGVNTAYLYFGMWKTSFAWHTEDMDLYSINYIHEGYPKTWYAIPPEHGRRLERLANGFFSTDYTQCPAYLRHKMTVISPHLLKQYSIPFNKITQERGEFMITFPFGYHAGFNHGFNMAESTNFASPRWVEYGKRASQCRCRQDTVKISMDTFVKRLQPEKYAMWLQGNDVGCHPEDPSRSFAAPLPSECDILCNKNNAGIPKVYVEAGRKRHPVTHKLPDSETDDPSYANRSVYEPPVEVREAIKKLDDKEFELHEEELDDEQREVMEDIWIKAEEMEPKELSYNNLKSGLKRKNEILKNLDFTSDSDYSYNSEKKKKKKKSKKKICKKNSKSKKSKKKSKELTKEYKPTKMLPIIPSPVMPSLDIQPPVINSFPNEVSDGSILQQHYTSHLKRKYEESQREKHFKGHKDLETIFGTNSNVDISVHTNKSKNMYKELKPLSPIMFDNLSTNSLKSFDNTTVNLVPLLNFKSGQQRVNVEKLPPEPILLKPHGKDNGIVEVARVQSPYASIGPLLNSICTLSTEQMFNIYRSIHNPYCSLCMMFTHKKAPFLDDWQTIALSYSNCLPPVPVISPIIYKQVISDEIEKSKGHLFRCGSCLLTVHSVCYGSSSMKGTPWLCNRCHASSMAADCIYCPLKGGVLKQISANQWAHSECQLLVRESNLYCTSDYSTNKKCIVCNLTCGNCFRCSKESCNSWFHVSCGIFAGFYFKMEQFKRKILVYCEKHKHTYIKEKDIHKNQMVWIRHLEHKRIVQCKILKIDQIPFCVVKFSDGSISDNIEISAIKNCINDFSLFNKEIELQGGNKGLFMGIHYKPIFKVKYEDGTPGSICLDDIYCRDKFHINSFMNECKEGFGYYIKQLKKFK</sequence>
<dbReference type="InterPro" id="IPR003347">
    <property type="entry name" value="JmjC_dom"/>
</dbReference>
<evidence type="ECO:0000256" key="11">
    <source>
        <dbReference type="ARBA" id="ARBA00023004"/>
    </source>
</evidence>
<evidence type="ECO:0000259" key="19">
    <source>
        <dbReference type="PROSITE" id="PS51184"/>
    </source>
</evidence>
<dbReference type="Pfam" id="PF02375">
    <property type="entry name" value="JmjN"/>
    <property type="match status" value="1"/>
</dbReference>
<protein>
    <recommendedName>
        <fullName evidence="4">[histone H3]-trimethyl-L-lysine(9) demethylase</fullName>
        <ecNumber evidence="4">1.14.11.66</ecNumber>
    </recommendedName>
</protein>
<proteinExistence type="inferred from homology"/>
<dbReference type="PROSITE" id="PS51184">
    <property type="entry name" value="JMJC"/>
    <property type="match status" value="1"/>
</dbReference>
<evidence type="ECO:0000256" key="2">
    <source>
        <dbReference type="ARBA" id="ARBA00004123"/>
    </source>
</evidence>
<keyword evidence="6" id="KW-0863">Zinc-finger</keyword>
<keyword evidence="22" id="KW-1185">Reference proteome</keyword>
<dbReference type="EMBL" id="CABPRJ010001441">
    <property type="protein sequence ID" value="VVC37084.1"/>
    <property type="molecule type" value="Genomic_DNA"/>
</dbReference>
<keyword evidence="13" id="KW-0804">Transcription</keyword>
<accession>A0A5E4MZW0</accession>